<keyword evidence="2" id="KW-0813">Transport</keyword>
<name>R9AG37_WALI9</name>
<feature type="compositionally biased region" description="Acidic residues" evidence="9">
    <location>
        <begin position="884"/>
        <end position="893"/>
    </location>
</feature>
<dbReference type="STRING" id="1299270.R9AG37"/>
<feature type="domain" description="ABC transporter" evidence="11">
    <location>
        <begin position="1359"/>
        <end position="1592"/>
    </location>
</feature>
<dbReference type="Proteomes" id="UP000014064">
    <property type="component" value="Unassembled WGS sequence"/>
</dbReference>
<dbReference type="InterPro" id="IPR036640">
    <property type="entry name" value="ABC1_TM_sf"/>
</dbReference>
<gene>
    <name evidence="13" type="ORF">J056_004416</name>
</gene>
<evidence type="ECO:0000256" key="3">
    <source>
        <dbReference type="ARBA" id="ARBA00022692"/>
    </source>
</evidence>
<dbReference type="InterPro" id="IPR003593">
    <property type="entry name" value="AAA+_ATPase"/>
</dbReference>
<feature type="transmembrane region" description="Helical" evidence="10">
    <location>
        <begin position="93"/>
        <end position="119"/>
    </location>
</feature>
<dbReference type="RefSeq" id="XP_009267886.1">
    <property type="nucleotide sequence ID" value="XM_009269611.1"/>
</dbReference>
<dbReference type="HOGENOM" id="CLU_225211_0_0_1"/>
<proteinExistence type="inferred from homology"/>
<evidence type="ECO:0000256" key="10">
    <source>
        <dbReference type="SAM" id="Phobius"/>
    </source>
</evidence>
<dbReference type="OrthoDB" id="6500128at2759"/>
<evidence type="ECO:0000256" key="4">
    <source>
        <dbReference type="ARBA" id="ARBA00022741"/>
    </source>
</evidence>
<keyword evidence="3 10" id="KW-0812">Transmembrane</keyword>
<keyword evidence="7 10" id="KW-0472">Membrane</keyword>
<feature type="compositionally biased region" description="Basic and acidic residues" evidence="9">
    <location>
        <begin position="3250"/>
        <end position="3264"/>
    </location>
</feature>
<dbReference type="InterPro" id="IPR039421">
    <property type="entry name" value="Type_1_exporter"/>
</dbReference>
<feature type="region of interest" description="Disordered" evidence="9">
    <location>
        <begin position="951"/>
        <end position="1269"/>
    </location>
</feature>
<dbReference type="Gene3D" id="1.20.1560.10">
    <property type="entry name" value="ABC transporter type 1, transmembrane domain"/>
    <property type="match status" value="1"/>
</dbReference>
<feature type="region of interest" description="Disordered" evidence="9">
    <location>
        <begin position="868"/>
        <end position="924"/>
    </location>
</feature>
<feature type="compositionally biased region" description="Low complexity" evidence="9">
    <location>
        <begin position="2887"/>
        <end position="2896"/>
    </location>
</feature>
<feature type="transmembrane region" description="Helical" evidence="10">
    <location>
        <begin position="413"/>
        <end position="432"/>
    </location>
</feature>
<dbReference type="SUPFAM" id="SSF52540">
    <property type="entry name" value="P-loop containing nucleoside triphosphate hydrolases"/>
    <property type="match status" value="5"/>
</dbReference>
<accession>R9AG37</accession>
<dbReference type="PANTHER" id="PTHR24221">
    <property type="entry name" value="ATP-BINDING CASSETTE SUB-FAMILY B"/>
    <property type="match status" value="1"/>
</dbReference>
<evidence type="ECO:0000256" key="1">
    <source>
        <dbReference type="ARBA" id="ARBA00004141"/>
    </source>
</evidence>
<evidence type="ECO:0000256" key="6">
    <source>
        <dbReference type="ARBA" id="ARBA00022989"/>
    </source>
</evidence>
<feature type="domain" description="ABC transporter" evidence="11">
    <location>
        <begin position="2575"/>
        <end position="2808"/>
    </location>
</feature>
<dbReference type="Gene3D" id="3.40.50.300">
    <property type="entry name" value="P-loop containing nucleotide triphosphate hydrolases"/>
    <property type="match status" value="5"/>
</dbReference>
<feature type="region of interest" description="Disordered" evidence="9">
    <location>
        <begin position="2098"/>
        <end position="2152"/>
    </location>
</feature>
<dbReference type="KEGG" id="wic:J056_004416"/>
<comment type="subcellular location">
    <subcellularLocation>
        <location evidence="1">Membrane</location>
        <topology evidence="1">Multi-pass membrane protein</topology>
    </subcellularLocation>
</comment>
<dbReference type="GO" id="GO:0005737">
    <property type="term" value="C:cytoplasm"/>
    <property type="evidence" value="ECO:0007669"/>
    <property type="project" value="UniProtKB-ARBA"/>
</dbReference>
<feature type="compositionally biased region" description="Basic and acidic residues" evidence="9">
    <location>
        <begin position="953"/>
        <end position="1269"/>
    </location>
</feature>
<dbReference type="Pfam" id="PF00664">
    <property type="entry name" value="ABC_membrane"/>
    <property type="match status" value="1"/>
</dbReference>
<feature type="compositionally biased region" description="Basic and acidic residues" evidence="9">
    <location>
        <begin position="234"/>
        <end position="243"/>
    </location>
</feature>
<feature type="transmembrane region" description="Helical" evidence="10">
    <location>
        <begin position="20"/>
        <end position="39"/>
    </location>
</feature>
<protein>
    <submittedName>
        <fullName evidence="13">Heavy metal tolerance protein</fullName>
    </submittedName>
</protein>
<organism evidence="13 14">
    <name type="scientific">Wallemia ichthyophaga (strain EXF-994 / CBS 113033)</name>
    <dbReference type="NCBI Taxonomy" id="1299270"/>
    <lineage>
        <taxon>Eukaryota</taxon>
        <taxon>Fungi</taxon>
        <taxon>Dikarya</taxon>
        <taxon>Basidiomycota</taxon>
        <taxon>Wallemiomycotina</taxon>
        <taxon>Wallemiomycetes</taxon>
        <taxon>Wallemiales</taxon>
        <taxon>Wallemiaceae</taxon>
        <taxon>Wallemia</taxon>
    </lineage>
</organism>
<dbReference type="NCBIfam" id="NF010167">
    <property type="entry name" value="PRK13648.1"/>
    <property type="match status" value="5"/>
</dbReference>
<dbReference type="SUPFAM" id="SSF90123">
    <property type="entry name" value="ABC transporter transmembrane region"/>
    <property type="match status" value="1"/>
</dbReference>
<dbReference type="FunFam" id="3.40.50.300:FF:000287">
    <property type="entry name" value="Multidrug ABC transporter ATP-binding protein"/>
    <property type="match status" value="1"/>
</dbReference>
<feature type="compositionally biased region" description="Basic and acidic residues" evidence="9">
    <location>
        <begin position="2945"/>
        <end position="2957"/>
    </location>
</feature>
<feature type="transmembrane region" description="Helical" evidence="10">
    <location>
        <begin position="504"/>
        <end position="522"/>
    </location>
</feature>
<dbReference type="InterPro" id="IPR017871">
    <property type="entry name" value="ABC_transporter-like_CS"/>
</dbReference>
<evidence type="ECO:0000256" key="5">
    <source>
        <dbReference type="ARBA" id="ARBA00022840"/>
    </source>
</evidence>
<feature type="compositionally biased region" description="Basic residues" evidence="9">
    <location>
        <begin position="3281"/>
        <end position="3298"/>
    </location>
</feature>
<feature type="transmembrane region" description="Helical" evidence="10">
    <location>
        <begin position="313"/>
        <end position="337"/>
    </location>
</feature>
<dbReference type="GO" id="GO:0005524">
    <property type="term" value="F:ATP binding"/>
    <property type="evidence" value="ECO:0007669"/>
    <property type="project" value="UniProtKB-KW"/>
</dbReference>
<dbReference type="PROSITE" id="PS50929">
    <property type="entry name" value="ABC_TM1F"/>
    <property type="match status" value="1"/>
</dbReference>
<feature type="region of interest" description="Disordered" evidence="9">
    <location>
        <begin position="2861"/>
        <end position="2968"/>
    </location>
</feature>
<feature type="domain" description="ABC transporter" evidence="11">
    <location>
        <begin position="1860"/>
        <end position="2093"/>
    </location>
</feature>
<keyword evidence="14" id="KW-1185">Reference proteome</keyword>
<evidence type="ECO:0000256" key="9">
    <source>
        <dbReference type="SAM" id="MobiDB-lite"/>
    </source>
</evidence>
<feature type="region of interest" description="Disordered" evidence="9">
    <location>
        <begin position="1597"/>
        <end position="1763"/>
    </location>
</feature>
<keyword evidence="6 10" id="KW-1133">Transmembrane helix</keyword>
<feature type="transmembrane region" description="Helical" evidence="10">
    <location>
        <begin position="131"/>
        <end position="148"/>
    </location>
</feature>
<comment type="similarity">
    <text evidence="8">Belongs to the ABC transporter superfamily. ABCB family. Heavy Metal importer (TC 3.A.1.210) subfamily.</text>
</comment>
<dbReference type="GeneID" id="20377368"/>
<dbReference type="eggNOG" id="KOG0056">
    <property type="taxonomic scope" value="Eukaryota"/>
</dbReference>
<evidence type="ECO:0000256" key="7">
    <source>
        <dbReference type="ARBA" id="ARBA00023136"/>
    </source>
</evidence>
<evidence type="ECO:0000313" key="13">
    <source>
        <dbReference type="EMBL" id="EOR01095.1"/>
    </source>
</evidence>
<dbReference type="CDD" id="cd18583">
    <property type="entry name" value="ABC_6TM_HMT1"/>
    <property type="match status" value="1"/>
</dbReference>
<feature type="domain" description="ABC transmembrane type-1" evidence="12">
    <location>
        <begin position="275"/>
        <end position="557"/>
    </location>
</feature>
<sequence length="3298" mass="370539">MAVIAIGLRAAPQVILITRYAIPILLNAVVLFGLARVYISPPDPQPSRKRYRRVWLFVITQSVLFTYFADLLASFLHFFIFKSVYRNPVIYEHWLALVVHCIGASAAYAFGSLAIAYAVQKNKNICSYVQSFYIISVILELSLLITWIDYLKFYSDTKHLPAIEYAHIAIQSLRVICLAIGSALLVCGVTTTFVRYDSHGNAAPGENSPLLNDSIQYGATSEDTTDTTDTTSDDATHDAKDKSPSAGMGAFMKRMYQLGDVLWPRGSPRLQTLAFFCLVLLLVGRYINLLVPIQLGKVVEDLSSYSSPWKHLIIYIALRFFQGSGGLLQVVQNIAWIPITQWTDRNMSTHCFTHLLNLSLAFHTHRKTGEILRILDKGQALNNFFQMLLFSIFPTVADICVALGYFYFKFGGVLSLIIASVMFLYGYISVLITRWRTAQRRDYVAKDNITRAIYTDALLNYDTIKYFTAEAHEISRYTTAFKNFQAVEKKVIASLYLLNMAQNVIIVSGIAAGTAVVCAGVAQGRSDAAELVVFLTFLQQLYVPLNNLGMIYRSINTSLVDSEKLMQLLSEHTDINDKPNAVAFHTRQPLIKFDRVGFRYDSSGYALDNLSFQVPTGQTVALVGESGSGKSTILRLLYRFYDVDAGSITINGVDLRDMQQHALRRLIAIIPQDCALFNESIAFNLKYGKDDATDAEIVSAAKAAQMHERILSFQDGYDTRVGERGVRLSGGEKQRIAIARALLKDAPILCLDEATSALDTNTEREIQAAFNELSQGRTTIIIAHRLSTIAKSDLILFVQDGRVVESGSHSHLLSLNGMFATMWKKQVEGETEDGDHLPKLLKDCSYCSGVKCSRCSNCGKCTSKKCTCAKKGNEDDHSSSDSDSGSDEDDDEEKDTRKPTQRHQEKVDEKGKQPADRDYREYKRTYNGKVTGKIDGEFDYSLKFSTKLIDVLESPKVDKKQPDVKQSREDHGKVDGNFKKVDQPHVDVKQPDVKQSREDHGKVDGNFKKVDQPHVDVKQPDVKQSREDHGKVDGNFKKVDQPHVDVKQPDVKQSREDHGKVDGNFKKVDQPHVDVKQPDVKQSREDHGKVDGNFKKVDQPHVDVKQPDVKQSREDHGKVDGNFKKVDQPHVDVKQPDVKQSREDHGKVDGNFKKVDQPHVDVKQPDVKQSREDHGKVDGNFKKVDQPHVDVKQPDVKQSREDHGKVDGNFKKVDQPHVDVKQPDVKQSREDHGKVDGNFKKVDQPHVDVKQPDVKQSREDHGKVDGNFKKVDQPHVDVKQPDVKQPREDHGKIDWSFKRVHLPNLDVKQPLFELPGHYGSIFNGVSVFGGNFLIESLDWFSFVSDKPDAITFDTRQPVIKFDNVVFSYDSDNALQGLSFEVPTGKTITLFSDGDSGNNTILDLLYRFHDVGKGSISINGIDVRDMKLQSLRKHIAIISQVCPLFNETFTFNLKYGNESATKEEIVSACKVAKLHDKVLSFQYGYDTRIGDEGITLNGGDKLRIAIARALLKDAPIFCFDVTSLELDDDTEKEIQALFAELSVTRTTIIISNRISTITKSDVIFYIQGGKVIESGTESQLLNSNGLFARMWTKLVGGTEDKSKVDKKQPNVKQSREDHGKVDVNYKKVDQPHVDVKQPDVKQSREDHGKVDVNYKKVDQPHVDVKQPDVKQSREDHGKVDVNYKKVDQPHVDVKQPDVKQSREDHGKVDVNYKKVDQPHVDVKQPDVKQSREDHGKVDVNYKKVDQPHVDVKQPDVKQSREDHGKVDVNYKKVDQPHVDVKQPDVKQSREDHGKIDWSFKRVHLPNLDVKQPLFELPGHYGSIFNGVSVFGGNFLIESLDWFSFVSDKPDAITFDTRQPVIKFDNVVFSYDSDNALQGLSFEVPTGKTITLFSDGDSGNNTILDLLYRFHDVGKGSISINGIDVRDMKLQSLRKHIAIISQVCPLFNETFTFNLKYGNESATKEEIVSACKVAKLHDKVLSFQYGYDTRIGDEGITLNGGDKLRIAIARALLKDAPIFCFDVTSLELDDDTEKEIQALFAELSVTRTTIIISNRISTITKSDVIFYIQGGKVIESGTESQLLNSNGLFARMWTKLVGGTEDKSKVDKKQPNVKQSREDHGKVDVNYKKVDQPHVDVKQPDVKQPREDHGKVDGEFNYSLKFSTKLIDVLESPKVDKKQPDVKQSREDHGKVDGNFKKVDQPHVDVKQPDVKQSREDHGKVDGNFKKVDQPHVDVKQPDVKQSREDHGKVDGNFKKVDQPHVDVKQPDVKQSREDHGKVDGNFKKVDQPHVDVKQPDVKQSREDHGKVDGNFKKVDQPHVDVKQPDVKQSREDHGKVDGNFKKVDQPHVDVKQPDVKQSREDHGKVDGNFKKVDQPHVDVKQPDVKQSREDHGKVDGNFKKVDQPHVDVKQPDVKQSREDHGKVDGNFKKVDQPHVDVKQPDVKQSREDHGKVDGNFKKVDQPHVDVKQPDVKQSREDHGKVDGNFKKVDQPHVDVKQPDVKQPREDHGKIDWSFKRVHLPNLDVKQPLFELPGHYGSIFNGVSVFGGNFLIESLDWFSFVSDKPDAITFDTRQPVIKFDNVVFSYDSDNALQGLSFEVPTGKTITLFSDGDSGNNTILDLLYRFHDVGKGSISINGIDVRDMKLQSLRKHIAIISQVCPLFNETFTFNLKYGNESATKEEIVSACKVAKLHDKVLSFQYGYDTRIGDEGITLNGGDKLRIAIARALLKDAPIFCFDVTSLELDDDTEKEIQALFAELSVTRTTIIISNRISTITKSDVIFYIQGGKVIESGTESQLLNSNGLFATMWTKLVRSQEKHIGGKDPKGPSQDHQVVNDQVGTRWSTYSDVLLGSSTSDVQANLKHLGDDVEGPLEDEEDSDSDRTIKNASDDSSSDSSNSPQRRPKLLEGEGTNLQDEDNDSDSDKTVKNISDDSSSSDESDGPPGDPKQAETEARNESSKQDQSQPDVEYPSKFDSIFNGVSVFGGNFLIESLDWFSFVSDKPDAITFDTRQPVIKFDNVVFSYDSDNALQGLSFEVPTGKTITLFSDGDSGNNTILDLLYRFHDVGKGSISINGIDVRDMKLQSLRKHIAIISQVCPLFNETFTFNLKYGNESATKEEIVSACKVAKLHDKVLSFQYGYDTRIGDEGITLNGGDKLRIAIARALLKDAPIFCFDVTSLELDDDTEKEIQALFAELSVTRTTIIISNRISTITKSDVIFYIQGGKVIESGTESQLLNSNGLFATMWTKLVRSQEKQSQEQQHGEEAPHALSTHTTSRQLQDRHNVRKFKLRNKRKNQGRAW</sequence>
<dbReference type="PROSITE" id="PS00211">
    <property type="entry name" value="ABC_TRANSPORTER_1"/>
    <property type="match status" value="1"/>
</dbReference>
<dbReference type="InterPro" id="IPR003439">
    <property type="entry name" value="ABC_transporter-like_ATP-bd"/>
</dbReference>
<dbReference type="PROSITE" id="PS50893">
    <property type="entry name" value="ABC_TRANSPORTER_2"/>
    <property type="match status" value="5"/>
</dbReference>
<dbReference type="EMBL" id="KE007231">
    <property type="protein sequence ID" value="EOR01095.1"/>
    <property type="molecule type" value="Genomic_DNA"/>
</dbReference>
<feature type="compositionally biased region" description="Acidic residues" evidence="9">
    <location>
        <begin position="2865"/>
        <end position="2877"/>
    </location>
</feature>
<dbReference type="GO" id="GO:0016887">
    <property type="term" value="F:ATP hydrolysis activity"/>
    <property type="evidence" value="ECO:0007669"/>
    <property type="project" value="InterPro"/>
</dbReference>
<evidence type="ECO:0000259" key="12">
    <source>
        <dbReference type="PROSITE" id="PS50929"/>
    </source>
</evidence>
<feature type="region of interest" description="Disordered" evidence="9">
    <location>
        <begin position="221"/>
        <end position="246"/>
    </location>
</feature>
<feature type="transmembrane region" description="Helical" evidence="10">
    <location>
        <begin position="168"/>
        <end position="194"/>
    </location>
</feature>
<feature type="domain" description="ABC transporter" evidence="11">
    <location>
        <begin position="3012"/>
        <end position="3245"/>
    </location>
</feature>
<keyword evidence="4" id="KW-0547">Nucleotide-binding</keyword>
<dbReference type="InterPro" id="IPR011527">
    <property type="entry name" value="ABC1_TM_dom"/>
</dbReference>
<dbReference type="PANTHER" id="PTHR24221:SF648">
    <property type="entry name" value="ABC-TYPE TRANSPORTER ATR1"/>
    <property type="match status" value="1"/>
</dbReference>
<feature type="transmembrane region" description="Helical" evidence="10">
    <location>
        <begin position="387"/>
        <end position="407"/>
    </location>
</feature>
<evidence type="ECO:0000256" key="2">
    <source>
        <dbReference type="ARBA" id="ARBA00022448"/>
    </source>
</evidence>
<dbReference type="SMART" id="SM00382">
    <property type="entry name" value="AAA"/>
    <property type="match status" value="1"/>
</dbReference>
<evidence type="ECO:0000259" key="11">
    <source>
        <dbReference type="PROSITE" id="PS50893"/>
    </source>
</evidence>
<dbReference type="GO" id="GO:0016020">
    <property type="term" value="C:membrane"/>
    <property type="evidence" value="ECO:0007669"/>
    <property type="project" value="UniProtKB-SubCell"/>
</dbReference>
<feature type="transmembrane region" description="Helical" evidence="10">
    <location>
        <begin position="273"/>
        <end position="293"/>
    </location>
</feature>
<dbReference type="InterPro" id="IPR027417">
    <property type="entry name" value="P-loop_NTPase"/>
</dbReference>
<feature type="compositionally biased region" description="Basic and acidic residues" evidence="9">
    <location>
        <begin position="894"/>
        <end position="924"/>
    </location>
</feature>
<feature type="compositionally biased region" description="Basic and acidic residues" evidence="9">
    <location>
        <begin position="2919"/>
        <end position="2928"/>
    </location>
</feature>
<feature type="domain" description="ABC transporter" evidence="11">
    <location>
        <begin position="591"/>
        <end position="825"/>
    </location>
</feature>
<keyword evidence="5" id="KW-0067">ATP-binding</keyword>
<reference evidence="14" key="1">
    <citation type="journal article" date="2013" name="BMC Genomics">
        <title>Genome and transcriptome sequencing of the halophilic fungus Wallemia ichthyophaga: haloadaptations present and absent.</title>
        <authorList>
            <person name="Zajc J."/>
            <person name="Liu Y."/>
            <person name="Dai W."/>
            <person name="Yang Z."/>
            <person name="Hu J."/>
            <person name="Gostincar C."/>
            <person name="Gunde-Cimerman N."/>
        </authorList>
    </citation>
    <scope>NUCLEOTIDE SEQUENCE [LARGE SCALE GENOMIC DNA]</scope>
    <source>
        <strain evidence="14">EXF-994 / CBS 113033</strain>
    </source>
</reference>
<evidence type="ECO:0000256" key="8">
    <source>
        <dbReference type="ARBA" id="ARBA00024363"/>
    </source>
</evidence>
<feature type="compositionally biased region" description="Basic and acidic residues" evidence="9">
    <location>
        <begin position="871"/>
        <end position="880"/>
    </location>
</feature>
<dbReference type="Pfam" id="PF00005">
    <property type="entry name" value="ABC_tran"/>
    <property type="match status" value="5"/>
</dbReference>
<feature type="region of interest" description="Disordered" evidence="9">
    <location>
        <begin position="2172"/>
        <end position="2485"/>
    </location>
</feature>
<dbReference type="GO" id="GO:0140359">
    <property type="term" value="F:ABC-type transporter activity"/>
    <property type="evidence" value="ECO:0007669"/>
    <property type="project" value="InterPro"/>
</dbReference>
<feature type="transmembrane region" description="Helical" evidence="10">
    <location>
        <begin position="54"/>
        <end position="81"/>
    </location>
</feature>
<dbReference type="FunFam" id="3.40.50.300:FF:000604">
    <property type="entry name" value="ABC transporter B family member 28"/>
    <property type="match status" value="4"/>
</dbReference>
<feature type="region of interest" description="Disordered" evidence="9">
    <location>
        <begin position="3250"/>
        <end position="3298"/>
    </location>
</feature>
<evidence type="ECO:0000313" key="14">
    <source>
        <dbReference type="Proteomes" id="UP000014064"/>
    </source>
</evidence>